<dbReference type="InterPro" id="IPR005181">
    <property type="entry name" value="SASA"/>
</dbReference>
<evidence type="ECO:0000313" key="5">
    <source>
        <dbReference type="Proteomes" id="UP001500936"/>
    </source>
</evidence>
<dbReference type="Proteomes" id="UP001500936">
    <property type="component" value="Unassembled WGS sequence"/>
</dbReference>
<accession>A0ABP8KUX4</accession>
<feature type="domain" description="Secretion system C-terminal sorting" evidence="3">
    <location>
        <begin position="564"/>
        <end position="639"/>
    </location>
</feature>
<feature type="domain" description="Sialate O-acetylesterase" evidence="2">
    <location>
        <begin position="207"/>
        <end position="282"/>
    </location>
</feature>
<dbReference type="RefSeq" id="WP_345270592.1">
    <property type="nucleotide sequence ID" value="NZ_BAABHB010000014.1"/>
</dbReference>
<comment type="caution">
    <text evidence="4">The sequence shown here is derived from an EMBL/GenBank/DDBJ whole genome shotgun (WGS) entry which is preliminary data.</text>
</comment>
<organism evidence="4 5">
    <name type="scientific">Nibrella viscosa</name>
    <dbReference type="NCBI Taxonomy" id="1084524"/>
    <lineage>
        <taxon>Bacteria</taxon>
        <taxon>Pseudomonadati</taxon>
        <taxon>Bacteroidota</taxon>
        <taxon>Cytophagia</taxon>
        <taxon>Cytophagales</taxon>
        <taxon>Spirosomataceae</taxon>
        <taxon>Nibrella</taxon>
    </lineage>
</organism>
<dbReference type="Gene3D" id="3.40.50.1110">
    <property type="entry name" value="SGNH hydrolase"/>
    <property type="match status" value="1"/>
</dbReference>
<sequence>MVVQRNSNNKAPLHIAGTYSIPVDCIEVRLTPALKNHGRQTDWMPLQSDPQNGIFQGTIQAEGGWYTLDVRGIRDGRMVSLAQVERVGIGEVFLISGQSNATGILDYGSKSSSERVVTHNAINTYFRDDGMLLAPNTPFPVPAFSTLSDNSNVYPAGYSSWCWGELGDLIADRFGVPVAFFNASWPGTIAENWSASAKGIPAENIWIRKYWPLNQPYANLRNTLQYFHRQFGIRAVLWHHGESDAIPLATTEDNYYRMIQDLINGSRRDFSDNLAWVVALSSVSHYTSTPVPSIINAQNRLSQTPGYNVWPGPDTDKIQVPRPSHGHFENVRNGLQGLSLCAASWNQSLTDDFFRKAPVSQPLWFLRTGLLPAQIPVGTELPVPFSRLGFDNINTEYSIELLDNQGQFMMELGRGPASPVRVRIPRDLSAGKYRLRVASLKPVLSGVPSASFEVTAPGESARTLLDAQTETAGYMNAVHWLTAQEPAGSRFVIERQDSLGQFQTLATVPARTDGSLHHLYSVFDNRPLPGANRYRIRHELPNGKAYYSGILLASPIGDIDEPFIFPNPTDGHNLTLRVPESGNWQLTILDINGRLRWQQPVLAVANRLISLPLPATLTSGAYVMQIQNDNHHTTRRLIIQR</sequence>
<dbReference type="NCBIfam" id="TIGR04183">
    <property type="entry name" value="Por_Secre_tail"/>
    <property type="match status" value="1"/>
</dbReference>
<protein>
    <recommendedName>
        <fullName evidence="6">Por secretion system C-terminal sorting domain-containing protein</fullName>
    </recommendedName>
</protein>
<dbReference type="InterPro" id="IPR026444">
    <property type="entry name" value="Secre_tail"/>
</dbReference>
<gene>
    <name evidence="4" type="ORF">GCM10023187_47950</name>
</gene>
<evidence type="ECO:0008006" key="6">
    <source>
        <dbReference type="Google" id="ProtNLM"/>
    </source>
</evidence>
<name>A0ABP8KUX4_9BACT</name>
<dbReference type="SUPFAM" id="SSF52266">
    <property type="entry name" value="SGNH hydrolase"/>
    <property type="match status" value="1"/>
</dbReference>
<dbReference type="InterPro" id="IPR036514">
    <property type="entry name" value="SGNH_hydro_sf"/>
</dbReference>
<reference evidence="5" key="1">
    <citation type="journal article" date="2019" name="Int. J. Syst. Evol. Microbiol.">
        <title>The Global Catalogue of Microorganisms (GCM) 10K type strain sequencing project: providing services to taxonomists for standard genome sequencing and annotation.</title>
        <authorList>
            <consortium name="The Broad Institute Genomics Platform"/>
            <consortium name="The Broad Institute Genome Sequencing Center for Infectious Disease"/>
            <person name="Wu L."/>
            <person name="Ma J."/>
        </authorList>
    </citation>
    <scope>NUCLEOTIDE SEQUENCE [LARGE SCALE GENOMIC DNA]</scope>
    <source>
        <strain evidence="5">JCM 17925</strain>
    </source>
</reference>
<evidence type="ECO:0000256" key="1">
    <source>
        <dbReference type="ARBA" id="ARBA00022801"/>
    </source>
</evidence>
<keyword evidence="5" id="KW-1185">Reference proteome</keyword>
<keyword evidence="1" id="KW-0378">Hydrolase</keyword>
<dbReference type="Pfam" id="PF18962">
    <property type="entry name" value="Por_Secre_tail"/>
    <property type="match status" value="1"/>
</dbReference>
<evidence type="ECO:0000259" key="3">
    <source>
        <dbReference type="Pfam" id="PF18962"/>
    </source>
</evidence>
<proteinExistence type="predicted"/>
<dbReference type="Pfam" id="PF03629">
    <property type="entry name" value="SASA"/>
    <property type="match status" value="1"/>
</dbReference>
<evidence type="ECO:0000313" key="4">
    <source>
        <dbReference type="EMBL" id="GAA4416489.1"/>
    </source>
</evidence>
<evidence type="ECO:0000259" key="2">
    <source>
        <dbReference type="Pfam" id="PF03629"/>
    </source>
</evidence>
<dbReference type="EMBL" id="BAABHB010000014">
    <property type="protein sequence ID" value="GAA4416489.1"/>
    <property type="molecule type" value="Genomic_DNA"/>
</dbReference>